<evidence type="ECO:0000256" key="2">
    <source>
        <dbReference type="ARBA" id="ARBA00023015"/>
    </source>
</evidence>
<dbReference type="GO" id="GO:0003700">
    <property type="term" value="F:DNA-binding transcription factor activity"/>
    <property type="evidence" value="ECO:0007669"/>
    <property type="project" value="InterPro"/>
</dbReference>
<dbReference type="InterPro" id="IPR058163">
    <property type="entry name" value="LysR-type_TF_proteobact-type"/>
</dbReference>
<dbReference type="PANTHER" id="PTHR30537:SF74">
    <property type="entry name" value="HTH-TYPE TRANSCRIPTIONAL REGULATOR TRPI"/>
    <property type="match status" value="1"/>
</dbReference>
<dbReference type="InterPro" id="IPR036388">
    <property type="entry name" value="WH-like_DNA-bd_sf"/>
</dbReference>
<dbReference type="InterPro" id="IPR000847">
    <property type="entry name" value="LysR_HTH_N"/>
</dbReference>
<keyword evidence="2" id="KW-0805">Transcription regulation</keyword>
<dbReference type="EMBL" id="CP000527">
    <property type="protein sequence ID" value="ABM28689.1"/>
    <property type="molecule type" value="Genomic_DNA"/>
</dbReference>
<dbReference type="SMR" id="A0A0H3A987"/>
<evidence type="ECO:0000256" key="4">
    <source>
        <dbReference type="ARBA" id="ARBA00023163"/>
    </source>
</evidence>
<gene>
    <name evidence="6" type="ordered locus">Dvul_1672</name>
</gene>
<dbReference type="PROSITE" id="PS50931">
    <property type="entry name" value="HTH_LYSR"/>
    <property type="match status" value="1"/>
</dbReference>
<dbReference type="SUPFAM" id="SSF46785">
    <property type="entry name" value="Winged helix' DNA-binding domain"/>
    <property type="match status" value="1"/>
</dbReference>
<feature type="domain" description="HTH lysR-type" evidence="5">
    <location>
        <begin position="6"/>
        <end position="63"/>
    </location>
</feature>
<reference evidence="7" key="1">
    <citation type="journal article" date="2009" name="Environ. Microbiol.">
        <title>Contribution of mobile genetic elements to Desulfovibrio vulgaris genome plasticity.</title>
        <authorList>
            <person name="Walker C.B."/>
            <person name="Stolyar S."/>
            <person name="Chivian D."/>
            <person name="Pinel N."/>
            <person name="Gabster J.A."/>
            <person name="Dehal P.S."/>
            <person name="He Z."/>
            <person name="Yang Z.K."/>
            <person name="Yen H.C."/>
            <person name="Zhou J."/>
            <person name="Wall J.D."/>
            <person name="Hazen T.C."/>
            <person name="Arkin A.P."/>
            <person name="Stahl D.A."/>
        </authorList>
    </citation>
    <scope>NUCLEOTIDE SEQUENCE [LARGE SCALE GENOMIC DNA]</scope>
    <source>
        <strain evidence="7">DP4</strain>
    </source>
</reference>
<name>A0A0H3A987_NITV4</name>
<dbReference type="HOGENOM" id="CLU_039613_37_0_7"/>
<dbReference type="NCBIfam" id="NF008352">
    <property type="entry name" value="PRK11139.1"/>
    <property type="match status" value="1"/>
</dbReference>
<keyword evidence="3" id="KW-0238">DNA-binding</keyword>
<keyword evidence="4" id="KW-0804">Transcription</keyword>
<evidence type="ECO:0000313" key="7">
    <source>
        <dbReference type="Proteomes" id="UP000009173"/>
    </source>
</evidence>
<organism evidence="6 7">
    <name type="scientific">Nitratidesulfovibrio vulgaris (strain DP4)</name>
    <name type="common">Desulfovibrio vulgaris</name>
    <dbReference type="NCBI Taxonomy" id="391774"/>
    <lineage>
        <taxon>Bacteria</taxon>
        <taxon>Pseudomonadati</taxon>
        <taxon>Thermodesulfobacteriota</taxon>
        <taxon>Desulfovibrionia</taxon>
        <taxon>Desulfovibrionales</taxon>
        <taxon>Desulfovibrionaceae</taxon>
        <taxon>Nitratidesulfovibrio</taxon>
    </lineage>
</organism>
<dbReference type="FunFam" id="1.10.10.10:FF:000038">
    <property type="entry name" value="Glycine cleavage system transcriptional activator"/>
    <property type="match status" value="1"/>
</dbReference>
<evidence type="ECO:0000256" key="1">
    <source>
        <dbReference type="ARBA" id="ARBA00009437"/>
    </source>
</evidence>
<dbReference type="GO" id="GO:0006351">
    <property type="term" value="P:DNA-templated transcription"/>
    <property type="evidence" value="ECO:0007669"/>
    <property type="project" value="TreeGrafter"/>
</dbReference>
<dbReference type="Gene3D" id="3.40.190.10">
    <property type="entry name" value="Periplasmic binding protein-like II"/>
    <property type="match status" value="2"/>
</dbReference>
<dbReference type="CDD" id="cd08432">
    <property type="entry name" value="PBP2_GcdR_TrpI_HvrB_AmpR_like"/>
    <property type="match status" value="1"/>
</dbReference>
<evidence type="ECO:0000256" key="3">
    <source>
        <dbReference type="ARBA" id="ARBA00023125"/>
    </source>
</evidence>
<proteinExistence type="inferred from homology"/>
<accession>A0A0H3A987</accession>
<dbReference type="PANTHER" id="PTHR30537">
    <property type="entry name" value="HTH-TYPE TRANSCRIPTIONAL REGULATOR"/>
    <property type="match status" value="1"/>
</dbReference>
<dbReference type="KEGG" id="dvl:Dvul_1672"/>
<protein>
    <submittedName>
        <fullName evidence="6">Transcriptional regulator, LysR family</fullName>
    </submittedName>
</protein>
<dbReference type="PRINTS" id="PR00039">
    <property type="entry name" value="HTHLYSR"/>
</dbReference>
<dbReference type="AlphaFoldDB" id="A0A0H3A987"/>
<sequence>MKDGLPPLNALVAFEAAARLGSITRAARELCVTQAAVSQQVRRLEGHLGLALFARGGQGLRLTDEGRRYLDGIAGPLASIRRATDALMAEDTSGVLTVIAAPSFANRWIVPRFNRFYERHPDIDLRIGPAPVAPELGRGVDIIIYHDIGDRPGTYSMPLMGERIFPVCSPELLDANGGEAASFLRGQLLLRHARDGMGLWEAWLEKAGLGDEGLRFGPRFDFSYLALAAALDGAGVALGRTLLVAEDLAAGRLCVPVPLTMVAPRPYWFCCAEAHAERPRVAAFREWLVDEMRRDADVDAWLQSREAAYIAGRGGVACLGGGGLSPARGSF</sequence>
<evidence type="ECO:0000313" key="6">
    <source>
        <dbReference type="EMBL" id="ABM28689.1"/>
    </source>
</evidence>
<dbReference type="InterPro" id="IPR036390">
    <property type="entry name" value="WH_DNA-bd_sf"/>
</dbReference>
<comment type="similarity">
    <text evidence="1">Belongs to the LysR transcriptional regulatory family.</text>
</comment>
<dbReference type="GO" id="GO:0043565">
    <property type="term" value="F:sequence-specific DNA binding"/>
    <property type="evidence" value="ECO:0007669"/>
    <property type="project" value="TreeGrafter"/>
</dbReference>
<dbReference type="Proteomes" id="UP000009173">
    <property type="component" value="Chromosome"/>
</dbReference>
<dbReference type="Gene3D" id="1.10.10.10">
    <property type="entry name" value="Winged helix-like DNA-binding domain superfamily/Winged helix DNA-binding domain"/>
    <property type="match status" value="1"/>
</dbReference>
<dbReference type="SUPFAM" id="SSF53850">
    <property type="entry name" value="Periplasmic binding protein-like II"/>
    <property type="match status" value="1"/>
</dbReference>
<dbReference type="InterPro" id="IPR005119">
    <property type="entry name" value="LysR_subst-bd"/>
</dbReference>
<dbReference type="Pfam" id="PF00126">
    <property type="entry name" value="HTH_1"/>
    <property type="match status" value="1"/>
</dbReference>
<evidence type="ECO:0000259" key="5">
    <source>
        <dbReference type="PROSITE" id="PS50931"/>
    </source>
</evidence>
<dbReference type="RefSeq" id="WP_010938695.1">
    <property type="nucleotide sequence ID" value="NC_008751.1"/>
</dbReference>
<dbReference type="Pfam" id="PF03466">
    <property type="entry name" value="LysR_substrate"/>
    <property type="match status" value="1"/>
</dbReference>